<dbReference type="Gene3D" id="2.40.30.60">
    <property type="entry name" value="RimM"/>
    <property type="match status" value="1"/>
</dbReference>
<dbReference type="OrthoDB" id="9810331at2"/>
<dbReference type="Pfam" id="PF01782">
    <property type="entry name" value="RimM"/>
    <property type="match status" value="1"/>
</dbReference>
<dbReference type="RefSeq" id="WP_073069026.1">
    <property type="nucleotide sequence ID" value="NZ_MPPI01000001.1"/>
</dbReference>
<dbReference type="InterPro" id="IPR011961">
    <property type="entry name" value="RimM"/>
</dbReference>
<comment type="subunit">
    <text evidence="5">Binds ribosomal protein uS19.</text>
</comment>
<dbReference type="Gene3D" id="2.30.30.240">
    <property type="entry name" value="PRC-barrel domain"/>
    <property type="match status" value="1"/>
</dbReference>
<dbReference type="GO" id="GO:0005737">
    <property type="term" value="C:cytoplasm"/>
    <property type="evidence" value="ECO:0007669"/>
    <property type="project" value="UniProtKB-SubCell"/>
</dbReference>
<evidence type="ECO:0000256" key="4">
    <source>
        <dbReference type="ARBA" id="ARBA00023186"/>
    </source>
</evidence>
<dbReference type="AlphaFoldDB" id="A0A2T1DNL1"/>
<dbReference type="PANTHER" id="PTHR33692">
    <property type="entry name" value="RIBOSOME MATURATION FACTOR RIMM"/>
    <property type="match status" value="1"/>
</dbReference>
<dbReference type="GO" id="GO:0042274">
    <property type="term" value="P:ribosomal small subunit biogenesis"/>
    <property type="evidence" value="ECO:0007669"/>
    <property type="project" value="UniProtKB-UniRule"/>
</dbReference>
<evidence type="ECO:0000256" key="2">
    <source>
        <dbReference type="ARBA" id="ARBA00022517"/>
    </source>
</evidence>
<accession>A0A2T1DNL1</accession>
<evidence type="ECO:0000313" key="8">
    <source>
        <dbReference type="EMBL" id="PSB22004.1"/>
    </source>
</evidence>
<dbReference type="NCBIfam" id="TIGR02273">
    <property type="entry name" value="16S_RimM"/>
    <property type="match status" value="1"/>
</dbReference>
<keyword evidence="9" id="KW-1185">Reference proteome</keyword>
<reference evidence="8 9" key="2">
    <citation type="submission" date="2018-03" db="EMBL/GenBank/DDBJ databases">
        <title>The ancient ancestry and fast evolution of plastids.</title>
        <authorList>
            <person name="Moore K.R."/>
            <person name="Magnabosco C."/>
            <person name="Momper L."/>
            <person name="Gold D.A."/>
            <person name="Bosak T."/>
            <person name="Fournier G.P."/>
        </authorList>
    </citation>
    <scope>NUCLEOTIDE SEQUENCE [LARGE SCALE GENOMIC DNA]</scope>
    <source>
        <strain evidence="8 9">ULC007</strain>
    </source>
</reference>
<feature type="domain" description="Ribosome maturation factor RimM PRC barrel" evidence="7">
    <location>
        <begin position="119"/>
        <end position="187"/>
    </location>
</feature>
<gene>
    <name evidence="5" type="primary">rimM</name>
    <name evidence="8" type="ORF">C7B65_00895</name>
</gene>
<dbReference type="InterPro" id="IPR002676">
    <property type="entry name" value="RimM_N"/>
</dbReference>
<dbReference type="GO" id="GO:0005840">
    <property type="term" value="C:ribosome"/>
    <property type="evidence" value="ECO:0007669"/>
    <property type="project" value="InterPro"/>
</dbReference>
<comment type="caution">
    <text evidence="8">The sequence shown here is derived from an EMBL/GenBank/DDBJ whole genome shotgun (WGS) entry which is preliminary data.</text>
</comment>
<comment type="similarity">
    <text evidence="5">Belongs to the RimM family.</text>
</comment>
<keyword evidence="2 5" id="KW-0690">Ribosome biogenesis</keyword>
<organism evidence="8 9">
    <name type="scientific">Phormidesmis priestleyi ULC007</name>
    <dbReference type="NCBI Taxonomy" id="1920490"/>
    <lineage>
        <taxon>Bacteria</taxon>
        <taxon>Bacillati</taxon>
        <taxon>Cyanobacteriota</taxon>
        <taxon>Cyanophyceae</taxon>
        <taxon>Leptolyngbyales</taxon>
        <taxon>Leptolyngbyaceae</taxon>
        <taxon>Phormidesmis</taxon>
    </lineage>
</organism>
<dbReference type="SUPFAM" id="SSF50346">
    <property type="entry name" value="PRC-barrel domain"/>
    <property type="match status" value="1"/>
</dbReference>
<comment type="function">
    <text evidence="5">An accessory protein needed during the final step in the assembly of 30S ribosomal subunit, possibly for assembly of the head region. Essential for efficient processing of 16S rRNA. May be needed both before and after RbfA during the maturation of 16S rRNA. It has affinity for free ribosomal 30S subunits but not for 70S ribosomes.</text>
</comment>
<comment type="domain">
    <text evidence="5">The PRC barrel domain binds ribosomal protein uS19.</text>
</comment>
<dbReference type="STRING" id="1920490.GCA_001895925_00728"/>
<evidence type="ECO:0000256" key="3">
    <source>
        <dbReference type="ARBA" id="ARBA00022552"/>
    </source>
</evidence>
<evidence type="ECO:0000256" key="1">
    <source>
        <dbReference type="ARBA" id="ARBA00022490"/>
    </source>
</evidence>
<evidence type="ECO:0000259" key="6">
    <source>
        <dbReference type="Pfam" id="PF01782"/>
    </source>
</evidence>
<dbReference type="GO" id="GO:0006364">
    <property type="term" value="P:rRNA processing"/>
    <property type="evidence" value="ECO:0007669"/>
    <property type="project" value="UniProtKB-UniRule"/>
</dbReference>
<dbReference type="InterPro" id="IPR011033">
    <property type="entry name" value="PRC_barrel-like_sf"/>
</dbReference>
<sequence length="189" mass="20958">MNPIGNIFSVQTSHPQNPFLEVGKIVSTQGLKGEVRVYPDSDFPQRFVEPGKRWILRLNATQPEEIQLVKGRYLDGKGLYIVQFAGVETCEQAEALRGSKILVLASDRPELEAGEFHVADLIGLQVFDQATQERVGTVVDILSAGNDLLEVQRENSESRVLIPFVMAIVPIVDLKQNRVEITPPPGLIE</sequence>
<evidence type="ECO:0000256" key="5">
    <source>
        <dbReference type="HAMAP-Rule" id="MF_00014"/>
    </source>
</evidence>
<proteinExistence type="inferred from homology"/>
<comment type="subcellular location">
    <subcellularLocation>
        <location evidence="5">Cytoplasm</location>
    </subcellularLocation>
</comment>
<evidence type="ECO:0000259" key="7">
    <source>
        <dbReference type="Pfam" id="PF24986"/>
    </source>
</evidence>
<name>A0A2T1DNL1_9CYAN</name>
<keyword evidence="1 5" id="KW-0963">Cytoplasm</keyword>
<dbReference type="GO" id="GO:0043022">
    <property type="term" value="F:ribosome binding"/>
    <property type="evidence" value="ECO:0007669"/>
    <property type="project" value="InterPro"/>
</dbReference>
<dbReference type="InterPro" id="IPR036976">
    <property type="entry name" value="RimM_N_sf"/>
</dbReference>
<dbReference type="SUPFAM" id="SSF50447">
    <property type="entry name" value="Translation proteins"/>
    <property type="match status" value="1"/>
</dbReference>
<dbReference type="EMBL" id="PVWG01000001">
    <property type="protein sequence ID" value="PSB22004.1"/>
    <property type="molecule type" value="Genomic_DNA"/>
</dbReference>
<protein>
    <recommendedName>
        <fullName evidence="5">Ribosome maturation factor RimM</fullName>
    </recommendedName>
</protein>
<reference evidence="8 9" key="1">
    <citation type="submission" date="2018-02" db="EMBL/GenBank/DDBJ databases">
        <authorList>
            <person name="Cohen D.B."/>
            <person name="Kent A.D."/>
        </authorList>
    </citation>
    <scope>NUCLEOTIDE SEQUENCE [LARGE SCALE GENOMIC DNA]</scope>
    <source>
        <strain evidence="8 9">ULC007</strain>
    </source>
</reference>
<keyword evidence="4 5" id="KW-0143">Chaperone</keyword>
<keyword evidence="3 5" id="KW-0698">rRNA processing</keyword>
<dbReference type="InterPro" id="IPR056792">
    <property type="entry name" value="PRC_RimM"/>
</dbReference>
<dbReference type="HAMAP" id="MF_00014">
    <property type="entry name" value="Ribosome_mat_RimM"/>
    <property type="match status" value="1"/>
</dbReference>
<dbReference type="Pfam" id="PF24986">
    <property type="entry name" value="PRC_RimM"/>
    <property type="match status" value="1"/>
</dbReference>
<dbReference type="PANTHER" id="PTHR33692:SF1">
    <property type="entry name" value="RIBOSOME MATURATION FACTOR RIMM"/>
    <property type="match status" value="1"/>
</dbReference>
<dbReference type="InterPro" id="IPR009000">
    <property type="entry name" value="Transl_B-barrel_sf"/>
</dbReference>
<evidence type="ECO:0000313" key="9">
    <source>
        <dbReference type="Proteomes" id="UP000238634"/>
    </source>
</evidence>
<dbReference type="Proteomes" id="UP000238634">
    <property type="component" value="Unassembled WGS sequence"/>
</dbReference>
<feature type="domain" description="RimM N-terminal" evidence="6">
    <location>
        <begin position="22"/>
        <end position="106"/>
    </location>
</feature>